<protein>
    <submittedName>
        <fullName evidence="3">Plant calmodulin-binding domain</fullName>
    </submittedName>
</protein>
<feature type="region of interest" description="Disordered" evidence="1">
    <location>
        <begin position="465"/>
        <end position="530"/>
    </location>
</feature>
<dbReference type="Pfam" id="PF07839">
    <property type="entry name" value="CaM_binding"/>
    <property type="match status" value="1"/>
</dbReference>
<proteinExistence type="predicted"/>
<feature type="compositionally biased region" description="Basic and acidic residues" evidence="1">
    <location>
        <begin position="497"/>
        <end position="514"/>
    </location>
</feature>
<feature type="compositionally biased region" description="Acidic residues" evidence="1">
    <location>
        <begin position="474"/>
        <end position="483"/>
    </location>
</feature>
<feature type="compositionally biased region" description="Basic residues" evidence="1">
    <location>
        <begin position="247"/>
        <end position="266"/>
    </location>
</feature>
<accession>A0A9E7GKK6</accession>
<gene>
    <name evidence="3" type="ORF">MUK42_19375</name>
</gene>
<evidence type="ECO:0000313" key="3">
    <source>
        <dbReference type="EMBL" id="URE17219.1"/>
    </source>
</evidence>
<keyword evidence="4" id="KW-1185">Reference proteome</keyword>
<feature type="region of interest" description="Disordered" evidence="1">
    <location>
        <begin position="282"/>
        <end position="319"/>
    </location>
</feature>
<organism evidence="3 4">
    <name type="scientific">Musa troglodytarum</name>
    <name type="common">fe'i banana</name>
    <dbReference type="NCBI Taxonomy" id="320322"/>
    <lineage>
        <taxon>Eukaryota</taxon>
        <taxon>Viridiplantae</taxon>
        <taxon>Streptophyta</taxon>
        <taxon>Embryophyta</taxon>
        <taxon>Tracheophyta</taxon>
        <taxon>Spermatophyta</taxon>
        <taxon>Magnoliopsida</taxon>
        <taxon>Liliopsida</taxon>
        <taxon>Zingiberales</taxon>
        <taxon>Musaceae</taxon>
        <taxon>Musa</taxon>
    </lineage>
</organism>
<dbReference type="PANTHER" id="PTHR33349:SF41">
    <property type="entry name" value="EMB|CAB62594.1"/>
    <property type="match status" value="1"/>
</dbReference>
<dbReference type="AlphaFoldDB" id="A0A9E7GKK6"/>
<feature type="region of interest" description="Disordered" evidence="1">
    <location>
        <begin position="78"/>
        <end position="157"/>
    </location>
</feature>
<name>A0A9E7GKK6_9LILI</name>
<feature type="compositionally biased region" description="Low complexity" evidence="1">
    <location>
        <begin position="484"/>
        <end position="493"/>
    </location>
</feature>
<dbReference type="Proteomes" id="UP001055439">
    <property type="component" value="Chromosome 7"/>
</dbReference>
<evidence type="ECO:0000256" key="1">
    <source>
        <dbReference type="SAM" id="MobiDB-lite"/>
    </source>
</evidence>
<evidence type="ECO:0000313" key="4">
    <source>
        <dbReference type="Proteomes" id="UP001055439"/>
    </source>
</evidence>
<evidence type="ECO:0000259" key="2">
    <source>
        <dbReference type="SMART" id="SM01054"/>
    </source>
</evidence>
<feature type="domain" description="Calmodulin-binding" evidence="2">
    <location>
        <begin position="528"/>
        <end position="642"/>
    </location>
</feature>
<dbReference type="SMART" id="SM01054">
    <property type="entry name" value="CaM_binding"/>
    <property type="match status" value="1"/>
</dbReference>
<dbReference type="GO" id="GO:0005516">
    <property type="term" value="F:calmodulin binding"/>
    <property type="evidence" value="ECO:0007669"/>
    <property type="project" value="InterPro"/>
</dbReference>
<dbReference type="PANTHER" id="PTHR33349">
    <property type="entry name" value="EMB|CAB62594.1"/>
    <property type="match status" value="1"/>
</dbReference>
<dbReference type="InterPro" id="IPR012417">
    <property type="entry name" value="CaM-bd_dom_pln"/>
</dbReference>
<sequence length="652" mass="73117">MDKHVISVNPGIVEPNGGTRRYSTGGMIVRGSLSPSNGDEKSLPHYLRAPKSSCHDYCKYGRKHDFEAKTKEPVLHKLGKKLHHEDPYQMNYSNSEDRRKSPAIKMKSSSQVKPKVAKHEDAYQMSYLNSEDRRKSPAIKMKSSSQVKPKVAKQKALPQLKESRMVEGPVSLNLQCSSASHKSNTAVEQVTLSRSLENEQIKNSVINKESEPMISSHTKDLCHKPKFADQDPSPDYENEAHAIVAKIPKKTPTRCKTKLVKHQRFKQRPLVPSKVVDTSAKPAKPLKTNKTPATRCESPLTAPLGLNDSRNEGYKVSNSRGKMKMVEKKILKPQVPSLSVKPADNGVLSLKSRTYRHGKKQTIMKNQETGTAKPDKENDEEKAIYVIETKAESVASDGSQQISPNVENVNFVTMTQESWKPENDDLDSVQHNSPKSKCVDLYFLEQKSPKAETVDLNCLHQILKDDRSSQSVSSDEEETEESESSCTESTGSESETEEIKSSSDSKSLRSEKRPKQPPTFHPEDNHSMPYKLRFRRGKVIESQPESNGPRRLTFRRGRVVAVNGDGGHVRRKSFRRIIIDDEALKDPDHEAPTVVLRHQDMQEKKDAQGLFNNVIEETASKLVESRKSKVKALVGAFETVISLQDKKPASAI</sequence>
<feature type="region of interest" description="Disordered" evidence="1">
    <location>
        <begin position="243"/>
        <end position="266"/>
    </location>
</feature>
<feature type="region of interest" description="Disordered" evidence="1">
    <location>
        <begin position="1"/>
        <end position="20"/>
    </location>
</feature>
<dbReference type="EMBL" id="CP097509">
    <property type="protein sequence ID" value="URE17219.1"/>
    <property type="molecule type" value="Genomic_DNA"/>
</dbReference>
<dbReference type="OrthoDB" id="766386at2759"/>
<reference evidence="3" key="1">
    <citation type="submission" date="2022-05" db="EMBL/GenBank/DDBJ databases">
        <title>The Musa troglodytarum L. genome provides insights into the mechanism of non-climacteric behaviour and enrichment of carotenoids.</title>
        <authorList>
            <person name="Wang J."/>
        </authorList>
    </citation>
    <scope>NUCLEOTIDE SEQUENCE</scope>
    <source>
        <tissue evidence="3">Leaf</tissue>
    </source>
</reference>